<reference evidence="2" key="1">
    <citation type="submission" date="2018-11" db="EMBL/GenBank/DDBJ databases">
        <authorList>
            <consortium name="Genoscope - CEA"/>
            <person name="William W."/>
        </authorList>
    </citation>
    <scope>NUCLEOTIDE SEQUENCE</scope>
</reference>
<protein>
    <recommendedName>
        <fullName evidence="3">Reverse transcriptase zinc-binding domain-containing protein</fullName>
    </recommendedName>
</protein>
<dbReference type="AlphaFoldDB" id="A0A3P6FJN5"/>
<proteinExistence type="predicted"/>
<organism evidence="2">
    <name type="scientific">Brassica oleracea</name>
    <name type="common">Wild cabbage</name>
    <dbReference type="NCBI Taxonomy" id="3712"/>
    <lineage>
        <taxon>Eukaryota</taxon>
        <taxon>Viridiplantae</taxon>
        <taxon>Streptophyta</taxon>
        <taxon>Embryophyta</taxon>
        <taxon>Tracheophyta</taxon>
        <taxon>Spermatophyta</taxon>
        <taxon>Magnoliopsida</taxon>
        <taxon>eudicotyledons</taxon>
        <taxon>Gunneridae</taxon>
        <taxon>Pentapetalae</taxon>
        <taxon>rosids</taxon>
        <taxon>malvids</taxon>
        <taxon>Brassicales</taxon>
        <taxon>Brassicaceae</taxon>
        <taxon>Brassiceae</taxon>
        <taxon>Brassica</taxon>
    </lineage>
</organism>
<name>A0A3P6FJN5_BRAOL</name>
<keyword evidence="1" id="KW-0812">Transmembrane</keyword>
<dbReference type="EMBL" id="LR031877">
    <property type="protein sequence ID" value="VDD43099.1"/>
    <property type="molecule type" value="Genomic_DNA"/>
</dbReference>
<sequence length="249" mass="29241">MQTPTTQLFELEKQALERWNFLRMIEESYFKQRSRINWLKEGDQNTTYFYRIVQTRLSYNMIRSFILASGLIWLLFFQSGSIWVAWFIEEVLQGSLSNLWTTPPNRRFSWQINKLLKLSPLIYQCIKMRVSNGLTCRFWMDNWSSLGSIRQFLQLGESSSLGIPDVATLASLQTNGAWQLPPARSEAQVQIHAVLTMINLNDGEDYYEWEIEGQTTTRYSIGQVYDQLRTQLPPVLWHQIVWNKGGVPR</sequence>
<evidence type="ECO:0008006" key="3">
    <source>
        <dbReference type="Google" id="ProtNLM"/>
    </source>
</evidence>
<evidence type="ECO:0000313" key="2">
    <source>
        <dbReference type="EMBL" id="VDD43099.1"/>
    </source>
</evidence>
<keyword evidence="1" id="KW-0472">Membrane</keyword>
<keyword evidence="1" id="KW-1133">Transmembrane helix</keyword>
<accession>A0A3P6FJN5</accession>
<evidence type="ECO:0000256" key="1">
    <source>
        <dbReference type="SAM" id="Phobius"/>
    </source>
</evidence>
<gene>
    <name evidence="2" type="ORF">BOLC5T30646H</name>
</gene>
<feature type="transmembrane region" description="Helical" evidence="1">
    <location>
        <begin position="65"/>
        <end position="88"/>
    </location>
</feature>